<gene>
    <name evidence="9" type="ORF">MUO14_17675</name>
</gene>
<dbReference type="SMART" id="SM00345">
    <property type="entry name" value="HTH_GNTR"/>
    <property type="match status" value="1"/>
</dbReference>
<evidence type="ECO:0000256" key="6">
    <source>
        <dbReference type="ARBA" id="ARBA00023125"/>
    </source>
</evidence>
<protein>
    <submittedName>
        <fullName evidence="9">PLP-dependent aminotransferase family protein</fullName>
    </submittedName>
</protein>
<evidence type="ECO:0000313" key="9">
    <source>
        <dbReference type="EMBL" id="UOQ92290.1"/>
    </source>
</evidence>
<dbReference type="EMBL" id="CP095074">
    <property type="protein sequence ID" value="UOQ92290.1"/>
    <property type="molecule type" value="Genomic_DNA"/>
</dbReference>
<reference evidence="9 10" key="1">
    <citation type="submission" date="2022-04" db="EMBL/GenBank/DDBJ databases">
        <title>Halobacillus sp. isolated from saltern.</title>
        <authorList>
            <person name="Won M."/>
            <person name="Lee C.-M."/>
            <person name="Woen H.-Y."/>
            <person name="Kwon S.-W."/>
        </authorList>
    </citation>
    <scope>NUCLEOTIDE SEQUENCE [LARGE SCALE GENOMIC DNA]</scope>
    <source>
        <strain evidence="9 10">SSTM10-2</strain>
    </source>
</reference>
<proteinExistence type="inferred from homology"/>
<organism evidence="9 10">
    <name type="scientific">Halobacillus shinanisalinarum</name>
    <dbReference type="NCBI Taxonomy" id="2932258"/>
    <lineage>
        <taxon>Bacteria</taxon>
        <taxon>Bacillati</taxon>
        <taxon>Bacillota</taxon>
        <taxon>Bacilli</taxon>
        <taxon>Bacillales</taxon>
        <taxon>Bacillaceae</taxon>
        <taxon>Halobacillus</taxon>
    </lineage>
</organism>
<dbReference type="RefSeq" id="WP_244751900.1">
    <property type="nucleotide sequence ID" value="NZ_CP095074.1"/>
</dbReference>
<dbReference type="InterPro" id="IPR051446">
    <property type="entry name" value="HTH_trans_reg/aminotransferase"/>
</dbReference>
<dbReference type="InterPro" id="IPR036388">
    <property type="entry name" value="WH-like_DNA-bd_sf"/>
</dbReference>
<comment type="cofactor">
    <cofactor evidence="1">
        <name>pyridoxal 5'-phosphate</name>
        <dbReference type="ChEBI" id="CHEBI:597326"/>
    </cofactor>
</comment>
<keyword evidence="3 9" id="KW-0808">Transferase</keyword>
<keyword evidence="4" id="KW-0663">Pyridoxal phosphate</keyword>
<dbReference type="PANTHER" id="PTHR46577">
    <property type="entry name" value="HTH-TYPE TRANSCRIPTIONAL REGULATORY PROTEIN GABR"/>
    <property type="match status" value="1"/>
</dbReference>
<dbReference type="InterPro" id="IPR004839">
    <property type="entry name" value="Aminotransferase_I/II_large"/>
</dbReference>
<feature type="domain" description="HTH gntR-type" evidence="8">
    <location>
        <begin position="13"/>
        <end position="81"/>
    </location>
</feature>
<evidence type="ECO:0000256" key="3">
    <source>
        <dbReference type="ARBA" id="ARBA00022576"/>
    </source>
</evidence>
<sequence>MIFIKLNKENNSTYIYQQIYEELKKGILGQKMISNEKLPSKRNLAEQLNVSINSVSNAYEQLLAEGYIYTIERKGYYVENITEFINQQDTVKPNLPSDLKEHASHKEGWLSLSHMTADVSMFPFKEWLKCQNKAVKNHKQELSEIAHPQGPYIVRETIARMIALTRGVMCEPEQIVIGTGTQPLIRQLMDVQRNDTRVAIENPGYFRIYQLLKSMNYDVSPAPLDEKGININKVEEIDPNFLFITPSHQFPTGIIMPISRRIELLNWAALSNDRYIVEDDYDSEFKYGTDNIPSLQSLDRNQRVIYTGTFSKTLLPGFRISYMVLPPNLLRVYKKYYSSWIQGSNSFTLYTLHYFIKSEAYARHIKRMNHHYEMKRKNLIKQLRLRFQDGITIKNIPAGLHFLAEFKTERGYEEIEARAKQEQLEIYTIKRFMLKGVTEYNKLELVIGFASIQNEDINEAVDRLYRIMK</sequence>
<keyword evidence="3 9" id="KW-0032">Aminotransferase</keyword>
<dbReference type="PANTHER" id="PTHR46577:SF1">
    <property type="entry name" value="HTH-TYPE TRANSCRIPTIONAL REGULATORY PROTEIN GABR"/>
    <property type="match status" value="1"/>
</dbReference>
<dbReference type="SUPFAM" id="SSF46785">
    <property type="entry name" value="Winged helix' DNA-binding domain"/>
    <property type="match status" value="1"/>
</dbReference>
<dbReference type="InterPro" id="IPR036390">
    <property type="entry name" value="WH_DNA-bd_sf"/>
</dbReference>
<dbReference type="Proteomes" id="UP000831880">
    <property type="component" value="Chromosome"/>
</dbReference>
<evidence type="ECO:0000256" key="5">
    <source>
        <dbReference type="ARBA" id="ARBA00023015"/>
    </source>
</evidence>
<dbReference type="GO" id="GO:0008483">
    <property type="term" value="F:transaminase activity"/>
    <property type="evidence" value="ECO:0007669"/>
    <property type="project" value="UniProtKB-KW"/>
</dbReference>
<dbReference type="Pfam" id="PF00155">
    <property type="entry name" value="Aminotran_1_2"/>
    <property type="match status" value="1"/>
</dbReference>
<comment type="similarity">
    <text evidence="2">In the C-terminal section; belongs to the class-I pyridoxal-phosphate-dependent aminotransferase family.</text>
</comment>
<evidence type="ECO:0000256" key="4">
    <source>
        <dbReference type="ARBA" id="ARBA00022898"/>
    </source>
</evidence>
<dbReference type="Gene3D" id="1.10.10.10">
    <property type="entry name" value="Winged helix-like DNA-binding domain superfamily/Winged helix DNA-binding domain"/>
    <property type="match status" value="1"/>
</dbReference>
<accession>A0ABY4GVU7</accession>
<evidence type="ECO:0000256" key="7">
    <source>
        <dbReference type="ARBA" id="ARBA00023163"/>
    </source>
</evidence>
<dbReference type="CDD" id="cd00609">
    <property type="entry name" value="AAT_like"/>
    <property type="match status" value="1"/>
</dbReference>
<evidence type="ECO:0000259" key="8">
    <source>
        <dbReference type="PROSITE" id="PS50949"/>
    </source>
</evidence>
<dbReference type="SUPFAM" id="SSF53383">
    <property type="entry name" value="PLP-dependent transferases"/>
    <property type="match status" value="1"/>
</dbReference>
<dbReference type="Pfam" id="PF00392">
    <property type="entry name" value="GntR"/>
    <property type="match status" value="1"/>
</dbReference>
<dbReference type="InterPro" id="IPR000524">
    <property type="entry name" value="Tscrpt_reg_HTH_GntR"/>
</dbReference>
<keyword evidence="5" id="KW-0805">Transcription regulation</keyword>
<keyword evidence="10" id="KW-1185">Reference proteome</keyword>
<name>A0ABY4GVU7_9BACI</name>
<dbReference type="InterPro" id="IPR015421">
    <property type="entry name" value="PyrdxlP-dep_Trfase_major"/>
</dbReference>
<dbReference type="PROSITE" id="PS50949">
    <property type="entry name" value="HTH_GNTR"/>
    <property type="match status" value="1"/>
</dbReference>
<evidence type="ECO:0000256" key="2">
    <source>
        <dbReference type="ARBA" id="ARBA00005384"/>
    </source>
</evidence>
<dbReference type="CDD" id="cd07377">
    <property type="entry name" value="WHTH_GntR"/>
    <property type="match status" value="1"/>
</dbReference>
<keyword evidence="6" id="KW-0238">DNA-binding</keyword>
<dbReference type="Gene3D" id="3.40.640.10">
    <property type="entry name" value="Type I PLP-dependent aspartate aminotransferase-like (Major domain)"/>
    <property type="match status" value="1"/>
</dbReference>
<keyword evidence="7" id="KW-0804">Transcription</keyword>
<evidence type="ECO:0000256" key="1">
    <source>
        <dbReference type="ARBA" id="ARBA00001933"/>
    </source>
</evidence>
<evidence type="ECO:0000313" key="10">
    <source>
        <dbReference type="Proteomes" id="UP000831880"/>
    </source>
</evidence>
<dbReference type="InterPro" id="IPR015424">
    <property type="entry name" value="PyrdxlP-dep_Trfase"/>
</dbReference>